<keyword evidence="3" id="KW-1185">Reference proteome</keyword>
<accession>A0ABQ9G326</accession>
<dbReference type="EMBL" id="JARBHB010000016">
    <property type="protein sequence ID" value="KAJ8866874.1"/>
    <property type="molecule type" value="Genomic_DNA"/>
</dbReference>
<dbReference type="Proteomes" id="UP001159363">
    <property type="component" value="Chromosome 15"/>
</dbReference>
<protein>
    <submittedName>
        <fullName evidence="2">Uncharacterized protein</fullName>
    </submittedName>
</protein>
<feature type="region of interest" description="Disordered" evidence="1">
    <location>
        <begin position="164"/>
        <end position="193"/>
    </location>
</feature>
<name>A0ABQ9G326_9NEOP</name>
<evidence type="ECO:0000313" key="3">
    <source>
        <dbReference type="Proteomes" id="UP001159363"/>
    </source>
</evidence>
<reference evidence="2 3" key="1">
    <citation type="submission" date="2023-02" db="EMBL/GenBank/DDBJ databases">
        <title>LHISI_Scaffold_Assembly.</title>
        <authorList>
            <person name="Stuart O.P."/>
            <person name="Cleave R."/>
            <person name="Magrath M.J.L."/>
            <person name="Mikheyev A.S."/>
        </authorList>
    </citation>
    <scope>NUCLEOTIDE SEQUENCE [LARGE SCALE GENOMIC DNA]</scope>
    <source>
        <strain evidence="2">Daus_M_001</strain>
        <tissue evidence="2">Leg muscle</tissue>
    </source>
</reference>
<comment type="caution">
    <text evidence="2">The sequence shown here is derived from an EMBL/GenBank/DDBJ whole genome shotgun (WGS) entry which is preliminary data.</text>
</comment>
<organism evidence="2 3">
    <name type="scientific">Dryococelus australis</name>
    <dbReference type="NCBI Taxonomy" id="614101"/>
    <lineage>
        <taxon>Eukaryota</taxon>
        <taxon>Metazoa</taxon>
        <taxon>Ecdysozoa</taxon>
        <taxon>Arthropoda</taxon>
        <taxon>Hexapoda</taxon>
        <taxon>Insecta</taxon>
        <taxon>Pterygota</taxon>
        <taxon>Neoptera</taxon>
        <taxon>Polyneoptera</taxon>
        <taxon>Phasmatodea</taxon>
        <taxon>Verophasmatodea</taxon>
        <taxon>Anareolatae</taxon>
        <taxon>Phasmatidae</taxon>
        <taxon>Eurycanthinae</taxon>
        <taxon>Dryococelus</taxon>
    </lineage>
</organism>
<sequence length="278" mass="30854">MPPGWTLPSYVQICRCQQHIGRLLSNSGRPYLNTVLQQVSITVWTNGGVERKMRGWVSVSPHPLPGEKKRGLWGGAEATYIEMGVSRNVTNGEAMRSTQRRQIWLVVWRRGDGIIHPKLNYISASPWPSLHAGAKSGFESEQNFPRRSRLLRRRTEMREVLGLNPSVGMKGGGGREIPEETHRPTASSGTIPTCEIAMGGERADRSATVAPWWKAGILTARPRGGRRPTLTRIALSPRATASGECVFVKVAVRELENCGDRPVVELRRVVTSRALRHV</sequence>
<evidence type="ECO:0000256" key="1">
    <source>
        <dbReference type="SAM" id="MobiDB-lite"/>
    </source>
</evidence>
<proteinExistence type="predicted"/>
<evidence type="ECO:0000313" key="2">
    <source>
        <dbReference type="EMBL" id="KAJ8866874.1"/>
    </source>
</evidence>
<gene>
    <name evidence="2" type="ORF">PR048_032736</name>
</gene>